<accession>A0ABD2HZK4</accession>
<sequence>MRACGATVAKGAARRAKAPSPLLASNRRKSLRCACACADPVAQCRDVHWTPFFCSVAERTLKMGARSSTRCGRWLTHKSKRMKPELRCHAVLCRRADEPQQLHQTLRRHLQSALQEYRREKASVERTRHRRNSRMGTQLPSDVKRLRPVEAYFVLSTRSRTKQDKQTVVESIPGSSEAVLISARSQKQRLIDLAELGKH</sequence>
<dbReference type="Proteomes" id="UP001620645">
    <property type="component" value="Unassembled WGS sequence"/>
</dbReference>
<evidence type="ECO:0000313" key="2">
    <source>
        <dbReference type="EMBL" id="KAL3070982.1"/>
    </source>
</evidence>
<dbReference type="AlphaFoldDB" id="A0ABD2HZK4"/>
<reference evidence="2 3" key="1">
    <citation type="submission" date="2024-10" db="EMBL/GenBank/DDBJ databases">
        <authorList>
            <person name="Kim D."/>
        </authorList>
    </citation>
    <scope>NUCLEOTIDE SEQUENCE [LARGE SCALE GENOMIC DNA]</scope>
    <source>
        <strain evidence="2">Taebaek</strain>
    </source>
</reference>
<gene>
    <name evidence="2" type="ORF">niasHS_016180</name>
</gene>
<dbReference type="Pfam" id="PF14719">
    <property type="entry name" value="PID_2"/>
    <property type="match status" value="1"/>
</dbReference>
<evidence type="ECO:0000259" key="1">
    <source>
        <dbReference type="Pfam" id="PF14719"/>
    </source>
</evidence>
<keyword evidence="3" id="KW-1185">Reference proteome</keyword>
<organism evidence="2 3">
    <name type="scientific">Heterodera schachtii</name>
    <name type="common">Sugarbeet cyst nematode worm</name>
    <name type="synonym">Tylenchus schachtii</name>
    <dbReference type="NCBI Taxonomy" id="97005"/>
    <lineage>
        <taxon>Eukaryota</taxon>
        <taxon>Metazoa</taxon>
        <taxon>Ecdysozoa</taxon>
        <taxon>Nematoda</taxon>
        <taxon>Chromadorea</taxon>
        <taxon>Rhabditida</taxon>
        <taxon>Tylenchina</taxon>
        <taxon>Tylenchomorpha</taxon>
        <taxon>Tylenchoidea</taxon>
        <taxon>Heteroderidae</taxon>
        <taxon>Heteroderinae</taxon>
        <taxon>Heterodera</taxon>
    </lineage>
</organism>
<name>A0ABD2HZK4_HETSC</name>
<comment type="caution">
    <text evidence="2">The sequence shown here is derived from an EMBL/GenBank/DDBJ whole genome shotgun (WGS) entry which is preliminary data.</text>
</comment>
<dbReference type="EMBL" id="JBICCN010000401">
    <property type="protein sequence ID" value="KAL3070982.1"/>
    <property type="molecule type" value="Genomic_DNA"/>
</dbReference>
<feature type="domain" description="PID" evidence="1">
    <location>
        <begin position="76"/>
        <end position="130"/>
    </location>
</feature>
<evidence type="ECO:0000313" key="3">
    <source>
        <dbReference type="Proteomes" id="UP001620645"/>
    </source>
</evidence>
<proteinExistence type="predicted"/>
<protein>
    <recommendedName>
        <fullName evidence="1">PID domain-containing protein</fullName>
    </recommendedName>
</protein>
<dbReference type="InterPro" id="IPR006020">
    <property type="entry name" value="PTB/PI_dom"/>
</dbReference>